<keyword evidence="3" id="KW-0238">DNA-binding</keyword>
<sequence length="645" mass="71688">MAETKDLALSFADEAWNGYKLYNALNVVNVNVTRRFDAPEIENIARDVDITTAALQRLMTLITQDNVILYLSQESIEYARSLTKQCGQLFNDIYLSAMKELNYDNKNEGWLITTDAITPHSRDRRALIQHRRLVHLKNKLMLYLNVIELAITQASGGFEESYFTAKREKIRQLQQCEHESFGELKNLFSNLQEPPSQSSTNPGDWDVMLRAEIEARSRAGTSAGKSATIAVDAGKQFSKLPQRPLPESNQARQGEQSERLDSVTLQKDSGASQSTFKASTANLQKTHQEKEADLGEKTPAPTSTLPNQTIPDHSSTSTSTLQDQASSSASTLHDSTTKPCERCFQLKLDCDGALPCWDCYSSGNDCEDQKPQPGEKRTHSAMSSQDVGTELIAERDNSLARNGGYLELEQDFFSSRAQMEKPSDPQEVNRIRLRDHQRGIMTLICGVNPNRKKMYRVSDVNLAQTGTQASSTTPAHSLRKEDMAQFDLPSDWGDKYVGGKDDEGEPVAQDSEETDGSNPSSRESVPQPERAKYANTNEEEEPLFVNPKQFDRIVKQRMARQQQMMREQNLASFTGPPAFVAKVSEPQTGSSETAVSPEGPKSGTEQSGTETAGGQQESETGQEDVVANLLGRWIRPEVAAKYSIH</sequence>
<organism evidence="7 8">
    <name type="scientific">Aaosphaeria arxii CBS 175.79</name>
    <dbReference type="NCBI Taxonomy" id="1450172"/>
    <lineage>
        <taxon>Eukaryota</taxon>
        <taxon>Fungi</taxon>
        <taxon>Dikarya</taxon>
        <taxon>Ascomycota</taxon>
        <taxon>Pezizomycotina</taxon>
        <taxon>Dothideomycetes</taxon>
        <taxon>Pleosporomycetidae</taxon>
        <taxon>Pleosporales</taxon>
        <taxon>Pleosporales incertae sedis</taxon>
        <taxon>Aaosphaeria</taxon>
    </lineage>
</organism>
<evidence type="ECO:0000256" key="4">
    <source>
        <dbReference type="ARBA" id="ARBA00023163"/>
    </source>
</evidence>
<dbReference type="GO" id="GO:0008270">
    <property type="term" value="F:zinc ion binding"/>
    <property type="evidence" value="ECO:0007669"/>
    <property type="project" value="InterPro"/>
</dbReference>
<dbReference type="AlphaFoldDB" id="A0A6A5XQT0"/>
<proteinExistence type="predicted"/>
<dbReference type="SUPFAM" id="SSF57701">
    <property type="entry name" value="Zn2/Cys6 DNA-binding domain"/>
    <property type="match status" value="1"/>
</dbReference>
<keyword evidence="5" id="KW-0539">Nucleus</keyword>
<feature type="region of interest" description="Disordered" evidence="6">
    <location>
        <begin position="235"/>
        <end position="336"/>
    </location>
</feature>
<protein>
    <submittedName>
        <fullName evidence="7">Uncharacterized protein</fullName>
    </submittedName>
</protein>
<feature type="compositionally biased region" description="Basic and acidic residues" evidence="6">
    <location>
        <begin position="286"/>
        <end position="296"/>
    </location>
</feature>
<reference evidence="7" key="1">
    <citation type="journal article" date="2020" name="Stud. Mycol.">
        <title>101 Dothideomycetes genomes: a test case for predicting lifestyles and emergence of pathogens.</title>
        <authorList>
            <person name="Haridas S."/>
            <person name="Albert R."/>
            <person name="Binder M."/>
            <person name="Bloem J."/>
            <person name="Labutti K."/>
            <person name="Salamov A."/>
            <person name="Andreopoulos B."/>
            <person name="Baker S."/>
            <person name="Barry K."/>
            <person name="Bills G."/>
            <person name="Bluhm B."/>
            <person name="Cannon C."/>
            <person name="Castanera R."/>
            <person name="Culley D."/>
            <person name="Daum C."/>
            <person name="Ezra D."/>
            <person name="Gonzalez J."/>
            <person name="Henrissat B."/>
            <person name="Kuo A."/>
            <person name="Liang C."/>
            <person name="Lipzen A."/>
            <person name="Lutzoni F."/>
            <person name="Magnuson J."/>
            <person name="Mondo S."/>
            <person name="Nolan M."/>
            <person name="Ohm R."/>
            <person name="Pangilinan J."/>
            <person name="Park H.-J."/>
            <person name="Ramirez L."/>
            <person name="Alfaro M."/>
            <person name="Sun H."/>
            <person name="Tritt A."/>
            <person name="Yoshinaga Y."/>
            <person name="Zwiers L.-H."/>
            <person name="Turgeon B."/>
            <person name="Goodwin S."/>
            <person name="Spatafora J."/>
            <person name="Crous P."/>
            <person name="Grigoriev I."/>
        </authorList>
    </citation>
    <scope>NUCLEOTIDE SEQUENCE</scope>
    <source>
        <strain evidence="7">CBS 175.79</strain>
    </source>
</reference>
<evidence type="ECO:0000256" key="5">
    <source>
        <dbReference type="ARBA" id="ARBA00023242"/>
    </source>
</evidence>
<gene>
    <name evidence="7" type="ORF">BU24DRAFT_493210</name>
</gene>
<evidence type="ECO:0000313" key="7">
    <source>
        <dbReference type="EMBL" id="KAF2014654.1"/>
    </source>
</evidence>
<evidence type="ECO:0000256" key="1">
    <source>
        <dbReference type="ARBA" id="ARBA00004123"/>
    </source>
</evidence>
<keyword evidence="4" id="KW-0804">Transcription</keyword>
<evidence type="ECO:0000256" key="3">
    <source>
        <dbReference type="ARBA" id="ARBA00023125"/>
    </source>
</evidence>
<feature type="compositionally biased region" description="Polar residues" evidence="6">
    <location>
        <begin position="300"/>
        <end position="334"/>
    </location>
</feature>
<feature type="compositionally biased region" description="Basic and acidic residues" evidence="6">
    <location>
        <begin position="492"/>
        <end position="501"/>
    </location>
</feature>
<dbReference type="RefSeq" id="XP_033382993.1">
    <property type="nucleotide sequence ID" value="XM_033533951.1"/>
</dbReference>
<feature type="region of interest" description="Disordered" evidence="6">
    <location>
        <begin position="365"/>
        <end position="386"/>
    </location>
</feature>
<accession>A0A6A5XQT0</accession>
<feature type="region of interest" description="Disordered" evidence="6">
    <location>
        <begin position="489"/>
        <end position="624"/>
    </location>
</feature>
<feature type="compositionally biased region" description="Low complexity" evidence="6">
    <location>
        <begin position="559"/>
        <end position="568"/>
    </location>
</feature>
<feature type="compositionally biased region" description="Polar residues" evidence="6">
    <location>
        <begin position="585"/>
        <end position="594"/>
    </location>
</feature>
<comment type="subcellular location">
    <subcellularLocation>
        <location evidence="1">Nucleus</location>
    </subcellularLocation>
</comment>
<dbReference type="PROSITE" id="PS51152">
    <property type="entry name" value="NFYA_HAP2_2"/>
    <property type="match status" value="1"/>
</dbReference>
<evidence type="ECO:0000256" key="6">
    <source>
        <dbReference type="SAM" id="MobiDB-lite"/>
    </source>
</evidence>
<feature type="compositionally biased region" description="Polar residues" evidence="6">
    <location>
        <begin position="263"/>
        <end position="285"/>
    </location>
</feature>
<dbReference type="GO" id="GO:0003677">
    <property type="term" value="F:DNA binding"/>
    <property type="evidence" value="ECO:0007669"/>
    <property type="project" value="UniProtKB-KW"/>
</dbReference>
<evidence type="ECO:0000313" key="8">
    <source>
        <dbReference type="Proteomes" id="UP000799778"/>
    </source>
</evidence>
<feature type="compositionally biased region" description="Basic and acidic residues" evidence="6">
    <location>
        <begin position="367"/>
        <end position="378"/>
    </location>
</feature>
<feature type="compositionally biased region" description="Polar residues" evidence="6">
    <location>
        <begin position="603"/>
        <end position="619"/>
    </location>
</feature>
<dbReference type="Proteomes" id="UP000799778">
    <property type="component" value="Unassembled WGS sequence"/>
</dbReference>
<dbReference type="GO" id="GO:0005634">
    <property type="term" value="C:nucleus"/>
    <property type="evidence" value="ECO:0007669"/>
    <property type="project" value="UniProtKB-SubCell"/>
</dbReference>
<dbReference type="InterPro" id="IPR001289">
    <property type="entry name" value="NFYA"/>
</dbReference>
<keyword evidence="2" id="KW-0805">Transcription regulation</keyword>
<keyword evidence="8" id="KW-1185">Reference proteome</keyword>
<dbReference type="Gene3D" id="6.10.250.2430">
    <property type="match status" value="1"/>
</dbReference>
<name>A0A6A5XQT0_9PLEO</name>
<evidence type="ECO:0000256" key="2">
    <source>
        <dbReference type="ARBA" id="ARBA00023015"/>
    </source>
</evidence>
<feature type="compositionally biased region" description="Acidic residues" evidence="6">
    <location>
        <begin position="502"/>
        <end position="515"/>
    </location>
</feature>
<dbReference type="EMBL" id="ML978070">
    <property type="protein sequence ID" value="KAF2014654.1"/>
    <property type="molecule type" value="Genomic_DNA"/>
</dbReference>
<dbReference type="GO" id="GO:0000981">
    <property type="term" value="F:DNA-binding transcription factor activity, RNA polymerase II-specific"/>
    <property type="evidence" value="ECO:0007669"/>
    <property type="project" value="InterPro"/>
</dbReference>
<dbReference type="GeneID" id="54291348"/>
<dbReference type="InterPro" id="IPR036864">
    <property type="entry name" value="Zn2-C6_fun-type_DNA-bd_sf"/>
</dbReference>